<sequence>KTKLQNKFVFTKQNCPKFCAGYDEILRQLRSCLTHFLRPNQHGRQRRCRDDQRTVIFLRALLTRPYFKQQEKSKKYLKQTTTNKNAGSTNTREDLQRPRFHRHRARVRHIGLAGTTRLGDRQPTTSWRAEWNMPARPL</sequence>
<feature type="non-terminal residue" evidence="2">
    <location>
        <position position="1"/>
    </location>
</feature>
<reference evidence="2" key="1">
    <citation type="journal article" date="2018" name="PLoS Negl. Trop. Dis.">
        <title>Sialome diversity of ticks revealed by RNAseq of single tick salivary glands.</title>
        <authorList>
            <person name="Perner J."/>
            <person name="Kropackova S."/>
            <person name="Kopacek P."/>
            <person name="Ribeiro J.M."/>
        </authorList>
    </citation>
    <scope>NUCLEOTIDE SEQUENCE</scope>
    <source>
        <strain evidence="2">Siblings of single egg batch collected in Ceske Budejovice</strain>
        <tissue evidence="2">Salivary glands</tissue>
    </source>
</reference>
<dbReference type="AlphaFoldDB" id="A0A147BEY5"/>
<accession>A0A147BEY5</accession>
<organism evidence="2">
    <name type="scientific">Ixodes ricinus</name>
    <name type="common">Common tick</name>
    <name type="synonym">Acarus ricinus</name>
    <dbReference type="NCBI Taxonomy" id="34613"/>
    <lineage>
        <taxon>Eukaryota</taxon>
        <taxon>Metazoa</taxon>
        <taxon>Ecdysozoa</taxon>
        <taxon>Arthropoda</taxon>
        <taxon>Chelicerata</taxon>
        <taxon>Arachnida</taxon>
        <taxon>Acari</taxon>
        <taxon>Parasitiformes</taxon>
        <taxon>Ixodida</taxon>
        <taxon>Ixodoidea</taxon>
        <taxon>Ixodidae</taxon>
        <taxon>Ixodinae</taxon>
        <taxon>Ixodes</taxon>
    </lineage>
</organism>
<evidence type="ECO:0000313" key="2">
    <source>
        <dbReference type="EMBL" id="JAR89298.1"/>
    </source>
</evidence>
<feature type="region of interest" description="Disordered" evidence="1">
    <location>
        <begin position="72"/>
        <end position="101"/>
    </location>
</feature>
<protein>
    <submittedName>
        <fullName evidence="2">Uncharacterized protein</fullName>
    </submittedName>
</protein>
<proteinExistence type="predicted"/>
<name>A0A147BEY5_IXORI</name>
<dbReference type="EMBL" id="GEGO01006106">
    <property type="protein sequence ID" value="JAR89298.1"/>
    <property type="molecule type" value="Transcribed_RNA"/>
</dbReference>
<evidence type="ECO:0000256" key="1">
    <source>
        <dbReference type="SAM" id="MobiDB-lite"/>
    </source>
</evidence>
<feature type="compositionally biased region" description="Polar residues" evidence="1">
    <location>
        <begin position="78"/>
        <end position="90"/>
    </location>
</feature>